<evidence type="ECO:0000256" key="1">
    <source>
        <dbReference type="SAM" id="MobiDB-lite"/>
    </source>
</evidence>
<feature type="compositionally biased region" description="Polar residues" evidence="1">
    <location>
        <begin position="269"/>
        <end position="279"/>
    </location>
</feature>
<dbReference type="EMBL" id="LAZR01042771">
    <property type="protein sequence ID" value="KKL08714.1"/>
    <property type="molecule type" value="Genomic_DNA"/>
</dbReference>
<proteinExistence type="predicted"/>
<comment type="caution">
    <text evidence="2">The sequence shown here is derived from an EMBL/GenBank/DDBJ whole genome shotgun (WGS) entry which is preliminary data.</text>
</comment>
<feature type="non-terminal residue" evidence="2">
    <location>
        <position position="279"/>
    </location>
</feature>
<evidence type="ECO:0000313" key="2">
    <source>
        <dbReference type="EMBL" id="KKL08714.1"/>
    </source>
</evidence>
<feature type="region of interest" description="Disordered" evidence="1">
    <location>
        <begin position="210"/>
        <end position="279"/>
    </location>
</feature>
<sequence length="279" mass="31966">MAGLPFNRLPASGPMAQQAEQEYKAMRGAAGQEYEIEMKALGNQYLTDEQYNNKAAVLHGKHSVKALQMNRQWDQRMTQIQQYEKLGAAGTIAPGRASQEQFALSGYDVPTRKKPDLWAEHQKLIQERERMEQYLLDTWGKRWGKTRKILETNDKGKVTDWGRVATEADQTEIDGINQLIRQLDQYELALMTQMDPQQRKVNQLSRAMTMGPRTQQTPGVGGKRERVLLGTGTPKDPFRGYASDGRKRERERERLETPGYKMTREKAITQAQRQLGTPR</sequence>
<name>A0A0F9AGQ8_9ZZZZ</name>
<accession>A0A0F9AGQ8</accession>
<protein>
    <submittedName>
        <fullName evidence="2">Uncharacterized protein</fullName>
    </submittedName>
</protein>
<dbReference type="AlphaFoldDB" id="A0A0F9AGQ8"/>
<organism evidence="2">
    <name type="scientific">marine sediment metagenome</name>
    <dbReference type="NCBI Taxonomy" id="412755"/>
    <lineage>
        <taxon>unclassified sequences</taxon>
        <taxon>metagenomes</taxon>
        <taxon>ecological metagenomes</taxon>
    </lineage>
</organism>
<gene>
    <name evidence="2" type="ORF">LCGC14_2573110</name>
</gene>
<feature type="compositionally biased region" description="Basic and acidic residues" evidence="1">
    <location>
        <begin position="244"/>
        <end position="267"/>
    </location>
</feature>
<reference evidence="2" key="1">
    <citation type="journal article" date="2015" name="Nature">
        <title>Complex archaea that bridge the gap between prokaryotes and eukaryotes.</title>
        <authorList>
            <person name="Spang A."/>
            <person name="Saw J.H."/>
            <person name="Jorgensen S.L."/>
            <person name="Zaremba-Niedzwiedzka K."/>
            <person name="Martijn J."/>
            <person name="Lind A.E."/>
            <person name="van Eijk R."/>
            <person name="Schleper C."/>
            <person name="Guy L."/>
            <person name="Ettema T.J."/>
        </authorList>
    </citation>
    <scope>NUCLEOTIDE SEQUENCE</scope>
</reference>